<gene>
    <name evidence="1" type="ORF">Plil01_000516700</name>
</gene>
<proteinExistence type="predicted"/>
<evidence type="ECO:0000313" key="1">
    <source>
        <dbReference type="EMBL" id="GMF15194.1"/>
    </source>
</evidence>
<reference evidence="1" key="1">
    <citation type="submission" date="2023-04" db="EMBL/GenBank/DDBJ databases">
        <title>Phytophthora lilii NBRC 32176.</title>
        <authorList>
            <person name="Ichikawa N."/>
            <person name="Sato H."/>
            <person name="Tonouchi N."/>
        </authorList>
    </citation>
    <scope>NUCLEOTIDE SEQUENCE</scope>
    <source>
        <strain evidence="1">NBRC 32176</strain>
    </source>
</reference>
<dbReference type="OrthoDB" id="90499at2759"/>
<keyword evidence="2" id="KW-1185">Reference proteome</keyword>
<evidence type="ECO:0000313" key="2">
    <source>
        <dbReference type="Proteomes" id="UP001165083"/>
    </source>
</evidence>
<name>A0A9W6TK87_9STRA</name>
<dbReference type="Proteomes" id="UP001165083">
    <property type="component" value="Unassembled WGS sequence"/>
</dbReference>
<dbReference type="EMBL" id="BSXW01000217">
    <property type="protein sequence ID" value="GMF15194.1"/>
    <property type="molecule type" value="Genomic_DNA"/>
</dbReference>
<organism evidence="1 2">
    <name type="scientific">Phytophthora lilii</name>
    <dbReference type="NCBI Taxonomy" id="2077276"/>
    <lineage>
        <taxon>Eukaryota</taxon>
        <taxon>Sar</taxon>
        <taxon>Stramenopiles</taxon>
        <taxon>Oomycota</taxon>
        <taxon>Peronosporomycetes</taxon>
        <taxon>Peronosporales</taxon>
        <taxon>Peronosporaceae</taxon>
        <taxon>Phytophthora</taxon>
    </lineage>
</organism>
<sequence length="204" mass="22297">MTKLGVDIADSVPDEDLARYDLAAPLWKCAMESRDKDVFSGVKGLFKQIDASLLGGSAQFAAKYFTIASSEEHRLALASIIRTRLQWLSAEISRRTRSSTWEMPDACFPADADIKAFLHGPKPTFVINGFTNVDAAGNFIDQNDPSESDQAYGAPFTMTVHETGSCAIVILTKTQRAQSKVLISLEAERKYLSTVPITNVALFG</sequence>
<dbReference type="AlphaFoldDB" id="A0A9W6TK87"/>
<comment type="caution">
    <text evidence="1">The sequence shown here is derived from an EMBL/GenBank/DDBJ whole genome shotgun (WGS) entry which is preliminary data.</text>
</comment>
<accession>A0A9W6TK87</accession>
<protein>
    <submittedName>
        <fullName evidence="1">Unnamed protein product</fullName>
    </submittedName>
</protein>